<protein>
    <submittedName>
        <fullName evidence="1">Unnamed protein product</fullName>
    </submittedName>
</protein>
<reference evidence="1" key="1">
    <citation type="submission" date="2023-04" db="EMBL/GenBank/DDBJ databases">
        <title>Candida boidinii NBRC 1967.</title>
        <authorList>
            <person name="Ichikawa N."/>
            <person name="Sato H."/>
            <person name="Tonouchi N."/>
        </authorList>
    </citation>
    <scope>NUCLEOTIDE SEQUENCE</scope>
    <source>
        <strain evidence="1">NBRC 1967</strain>
    </source>
</reference>
<accession>A0ACB5TFV9</accession>
<organism evidence="1 2">
    <name type="scientific">Candida boidinii</name>
    <name type="common">Yeast</name>
    <dbReference type="NCBI Taxonomy" id="5477"/>
    <lineage>
        <taxon>Eukaryota</taxon>
        <taxon>Fungi</taxon>
        <taxon>Dikarya</taxon>
        <taxon>Ascomycota</taxon>
        <taxon>Saccharomycotina</taxon>
        <taxon>Pichiomycetes</taxon>
        <taxon>Pichiales</taxon>
        <taxon>Pichiaceae</taxon>
        <taxon>Ogataea</taxon>
        <taxon>Ogataea/Candida clade</taxon>
    </lineage>
</organism>
<name>A0ACB5TFV9_CANBO</name>
<dbReference type="Proteomes" id="UP001165101">
    <property type="component" value="Unassembled WGS sequence"/>
</dbReference>
<evidence type="ECO:0000313" key="1">
    <source>
        <dbReference type="EMBL" id="GME87947.1"/>
    </source>
</evidence>
<gene>
    <name evidence="1" type="ORF">Cboi01_000064100</name>
</gene>
<comment type="caution">
    <text evidence="1">The sequence shown here is derived from an EMBL/GenBank/DDBJ whole genome shotgun (WGS) entry which is preliminary data.</text>
</comment>
<dbReference type="EMBL" id="BSXV01000183">
    <property type="protein sequence ID" value="GME87947.1"/>
    <property type="molecule type" value="Genomic_DNA"/>
</dbReference>
<evidence type="ECO:0000313" key="2">
    <source>
        <dbReference type="Proteomes" id="UP001165101"/>
    </source>
</evidence>
<keyword evidence="2" id="KW-1185">Reference proteome</keyword>
<sequence length="307" mass="34907">MSVSIPTVAPLDIPNIGYGTGTKWYKYGNDELDTNLISTLVTALKKGINHIDFAEVYNTDLEVAEAIKQSGIKRSDLFLTDKYFAGDSTYTAHSKDANPLLRLKKILSILNTDNVDLYLLHAPFIKTETHGFSLKEAWNFMEECKEEGLAKHIGVSNFQIEELETISKDAKYKPEVNQIEFNAFLQNQTPGIVDYCQKNNILIEAYSPLGPLYKGDLSKSAGKVFDDYITELADKYSVSKLQILLRWVQKKGIVPISTSSKPERMDEFLSLSKLELTDEEVKKITELGSDYKPQLRQYWKPEYSKYD</sequence>
<proteinExistence type="predicted"/>